<dbReference type="Gene3D" id="2.70.150.10">
    <property type="entry name" value="Calcium-transporting ATPase, cytoplasmic transduction domain A"/>
    <property type="match status" value="1"/>
</dbReference>
<evidence type="ECO:0000256" key="3">
    <source>
        <dbReference type="ARBA" id="ARBA00022692"/>
    </source>
</evidence>
<dbReference type="InterPro" id="IPR051949">
    <property type="entry name" value="Cation_Transport_ATPase"/>
</dbReference>
<evidence type="ECO:0000313" key="13">
    <source>
        <dbReference type="EMBL" id="QDU26638.1"/>
    </source>
</evidence>
<dbReference type="PRINTS" id="PR00941">
    <property type="entry name" value="CDATPASE"/>
</dbReference>
<evidence type="ECO:0000256" key="10">
    <source>
        <dbReference type="ARBA" id="ARBA00023136"/>
    </source>
</evidence>
<dbReference type="InterPro" id="IPR018303">
    <property type="entry name" value="ATPase_P-typ_P_site"/>
</dbReference>
<dbReference type="NCBIfam" id="TIGR01494">
    <property type="entry name" value="ATPase_P-type"/>
    <property type="match status" value="2"/>
</dbReference>
<evidence type="ECO:0000256" key="2">
    <source>
        <dbReference type="ARBA" id="ARBA00006024"/>
    </source>
</evidence>
<dbReference type="Proteomes" id="UP000315017">
    <property type="component" value="Chromosome"/>
</dbReference>
<comment type="subcellular location">
    <subcellularLocation>
        <location evidence="11">Cell membrane</location>
    </subcellularLocation>
    <subcellularLocation>
        <location evidence="1">Membrane</location>
        <topology evidence="1">Multi-pass membrane protein</topology>
    </subcellularLocation>
</comment>
<proteinExistence type="inferred from homology"/>
<dbReference type="InterPro" id="IPR044492">
    <property type="entry name" value="P_typ_ATPase_HD_dom"/>
</dbReference>
<dbReference type="GO" id="GO:0005886">
    <property type="term" value="C:plasma membrane"/>
    <property type="evidence" value="ECO:0007669"/>
    <property type="project" value="UniProtKB-SubCell"/>
</dbReference>
<dbReference type="FunFam" id="2.70.150.10:FF:000002">
    <property type="entry name" value="Copper-transporting ATPase 1, putative"/>
    <property type="match status" value="1"/>
</dbReference>
<dbReference type="Gene3D" id="3.40.50.1000">
    <property type="entry name" value="HAD superfamily/HAD-like"/>
    <property type="match status" value="1"/>
</dbReference>
<evidence type="ECO:0000256" key="11">
    <source>
        <dbReference type="RuleBase" id="RU362081"/>
    </source>
</evidence>
<evidence type="ECO:0000313" key="14">
    <source>
        <dbReference type="Proteomes" id="UP000315017"/>
    </source>
</evidence>
<keyword evidence="3 11" id="KW-0812">Transmembrane</keyword>
<keyword evidence="10 11" id="KW-0472">Membrane</keyword>
<feature type="transmembrane region" description="Helical" evidence="11">
    <location>
        <begin position="206"/>
        <end position="224"/>
    </location>
</feature>
<keyword evidence="14" id="KW-1185">Reference proteome</keyword>
<dbReference type="PROSITE" id="PS00154">
    <property type="entry name" value="ATPASE_E1_E2"/>
    <property type="match status" value="1"/>
</dbReference>
<feature type="transmembrane region" description="Helical" evidence="11">
    <location>
        <begin position="236"/>
        <end position="261"/>
    </location>
</feature>
<feature type="transmembrane region" description="Helical" evidence="11">
    <location>
        <begin position="551"/>
        <end position="569"/>
    </location>
</feature>
<dbReference type="Gene3D" id="3.40.1110.10">
    <property type="entry name" value="Calcium-transporting ATPase, cytoplasmic domain N"/>
    <property type="match status" value="1"/>
</dbReference>
<evidence type="ECO:0000256" key="5">
    <source>
        <dbReference type="ARBA" id="ARBA00022741"/>
    </source>
</evidence>
<protein>
    <submittedName>
        <fullName evidence="13">Zinc-transporting ATPase</fullName>
        <ecNumber evidence="13">3.6.3.-</ecNumber>
    </submittedName>
</protein>
<dbReference type="SFLD" id="SFLDS00003">
    <property type="entry name" value="Haloacid_Dehalogenase"/>
    <property type="match status" value="1"/>
</dbReference>
<name>A0A517Y8R3_9BACT</name>
<evidence type="ECO:0000256" key="9">
    <source>
        <dbReference type="ARBA" id="ARBA00022989"/>
    </source>
</evidence>
<sequence>MWSIAACVSAYLAGGLGPTANALAALRKRELNVDLLMILAAIGAATIGDWLEGVVLLFLFSLSGTLEAFAMYRTTRSIESLIQLRPREAMLVRPGVVDDERVAVESLQIGDVIRVRPGERFAVDGMITEGETWADEATLTGESEPIHKPLGATVFSGTINGQGSVQVRMTKAVADTTLERIVKMVQESQAQKTPTQRFVESWQQPYVVGVLLVATLVFVGAKLIHTASWYDAFYHAMVMLVAASPCAVVVSAPAVLLSAIARAGRHGVLFKGGVHLESLGQVDVIAFDKTGTVTIGKPGVTEIWTPLGVDVARLLCLAATVEQRSEHPLGVPVVAEVRKRGVALSDSPLGDFHSHTGLGVHARIDGIWVGAGREGLFETHGIAIPAVLAEQAQRIREAGQTALLIVTDQESLCGVIGVADQIRPEATATMDALKHLGIRKIVILTGDHERVARSIAATLHADEVRAGLMPDQKVVELRRLAEYGGMVAMVGDGVNDAPALAAASVGIAMGGAGTDVALEVADVVLMRDDLRALPLAVWISHLARRRVRQNMIFAFSMIAVLVISTFFDLPLWLGVLGHEGSTVIVVFNGLRILWEKTPKFS</sequence>
<gene>
    <name evidence="13" type="primary">zosA</name>
    <name evidence="13" type="ORF">ETAA8_17190</name>
</gene>
<evidence type="ECO:0000256" key="4">
    <source>
        <dbReference type="ARBA" id="ARBA00022723"/>
    </source>
</evidence>
<keyword evidence="13" id="KW-0378">Hydrolase</keyword>
<dbReference type="GO" id="GO:0046872">
    <property type="term" value="F:metal ion binding"/>
    <property type="evidence" value="ECO:0007669"/>
    <property type="project" value="UniProtKB-KW"/>
</dbReference>
<dbReference type="InterPro" id="IPR023299">
    <property type="entry name" value="ATPase_P-typ_cyto_dom_N"/>
</dbReference>
<dbReference type="InterPro" id="IPR027256">
    <property type="entry name" value="P-typ_ATPase_IB"/>
</dbReference>
<feature type="transmembrane region" description="Helical" evidence="11">
    <location>
        <begin position="38"/>
        <end position="62"/>
    </location>
</feature>
<evidence type="ECO:0000259" key="12">
    <source>
        <dbReference type="Pfam" id="PF00122"/>
    </source>
</evidence>
<evidence type="ECO:0000256" key="8">
    <source>
        <dbReference type="ARBA" id="ARBA00022967"/>
    </source>
</evidence>
<dbReference type="PRINTS" id="PR00119">
    <property type="entry name" value="CATATPASE"/>
</dbReference>
<keyword evidence="11" id="KW-1003">Cell membrane</keyword>
<dbReference type="InterPro" id="IPR059000">
    <property type="entry name" value="ATPase_P-type_domA"/>
</dbReference>
<dbReference type="InterPro" id="IPR008250">
    <property type="entry name" value="ATPase_P-typ_transduc_dom_A_sf"/>
</dbReference>
<keyword evidence="9 11" id="KW-1133">Transmembrane helix</keyword>
<comment type="similarity">
    <text evidence="2 11">Belongs to the cation transport ATPase (P-type) (TC 3.A.3) family. Type IB subfamily.</text>
</comment>
<dbReference type="GO" id="GO:0030001">
    <property type="term" value="P:metal ion transport"/>
    <property type="evidence" value="ECO:0007669"/>
    <property type="project" value="UniProtKB-ARBA"/>
</dbReference>
<keyword evidence="4 11" id="KW-0479">Metal-binding</keyword>
<reference evidence="13 14" key="1">
    <citation type="submission" date="2019-02" db="EMBL/GenBank/DDBJ databases">
        <title>Deep-cultivation of Planctomycetes and their phenomic and genomic characterization uncovers novel biology.</title>
        <authorList>
            <person name="Wiegand S."/>
            <person name="Jogler M."/>
            <person name="Boedeker C."/>
            <person name="Pinto D."/>
            <person name="Vollmers J."/>
            <person name="Rivas-Marin E."/>
            <person name="Kohn T."/>
            <person name="Peeters S.H."/>
            <person name="Heuer A."/>
            <person name="Rast P."/>
            <person name="Oberbeckmann S."/>
            <person name="Bunk B."/>
            <person name="Jeske O."/>
            <person name="Meyerdierks A."/>
            <person name="Storesund J.E."/>
            <person name="Kallscheuer N."/>
            <person name="Luecker S."/>
            <person name="Lage O.M."/>
            <person name="Pohl T."/>
            <person name="Merkel B.J."/>
            <person name="Hornburger P."/>
            <person name="Mueller R.-W."/>
            <person name="Bruemmer F."/>
            <person name="Labrenz M."/>
            <person name="Spormann A.M."/>
            <person name="Op den Camp H."/>
            <person name="Overmann J."/>
            <person name="Amann R."/>
            <person name="Jetten M.S.M."/>
            <person name="Mascher T."/>
            <person name="Medema M.H."/>
            <person name="Devos D.P."/>
            <person name="Kaster A.-K."/>
            <person name="Ovreas L."/>
            <person name="Rohde M."/>
            <person name="Galperin M.Y."/>
            <person name="Jogler C."/>
        </authorList>
    </citation>
    <scope>NUCLEOTIDE SEQUENCE [LARGE SCALE GENOMIC DNA]</scope>
    <source>
        <strain evidence="13 14">ETA_A8</strain>
    </source>
</reference>
<keyword evidence="7" id="KW-0460">Magnesium</keyword>
<dbReference type="EC" id="3.6.3.-" evidence="13"/>
<keyword evidence="5 11" id="KW-0547">Nucleotide-binding</keyword>
<keyword evidence="6 11" id="KW-0067">ATP-binding</keyword>
<dbReference type="SFLD" id="SFLDG00002">
    <property type="entry name" value="C1.7:_P-type_atpase_like"/>
    <property type="match status" value="1"/>
</dbReference>
<dbReference type="NCBIfam" id="TIGR01525">
    <property type="entry name" value="ATPase-IB_hvy"/>
    <property type="match status" value="1"/>
</dbReference>
<dbReference type="GO" id="GO:0005524">
    <property type="term" value="F:ATP binding"/>
    <property type="evidence" value="ECO:0007669"/>
    <property type="project" value="UniProtKB-UniRule"/>
</dbReference>
<organism evidence="13 14">
    <name type="scientific">Anatilimnocola aggregata</name>
    <dbReference type="NCBI Taxonomy" id="2528021"/>
    <lineage>
        <taxon>Bacteria</taxon>
        <taxon>Pseudomonadati</taxon>
        <taxon>Planctomycetota</taxon>
        <taxon>Planctomycetia</taxon>
        <taxon>Pirellulales</taxon>
        <taxon>Pirellulaceae</taxon>
        <taxon>Anatilimnocola</taxon>
    </lineage>
</organism>
<dbReference type="InterPro" id="IPR036412">
    <property type="entry name" value="HAD-like_sf"/>
</dbReference>
<dbReference type="InterPro" id="IPR023214">
    <property type="entry name" value="HAD_sf"/>
</dbReference>
<evidence type="ECO:0000256" key="6">
    <source>
        <dbReference type="ARBA" id="ARBA00022840"/>
    </source>
</evidence>
<accession>A0A517Y8R3</accession>
<dbReference type="SFLD" id="SFLDF00027">
    <property type="entry name" value="p-type_atpase"/>
    <property type="match status" value="1"/>
</dbReference>
<keyword evidence="8" id="KW-1278">Translocase</keyword>
<dbReference type="KEGG" id="aagg:ETAA8_17190"/>
<dbReference type="SUPFAM" id="SSF81653">
    <property type="entry name" value="Calcium ATPase, transduction domain A"/>
    <property type="match status" value="1"/>
</dbReference>
<dbReference type="SUPFAM" id="SSF56784">
    <property type="entry name" value="HAD-like"/>
    <property type="match status" value="1"/>
</dbReference>
<dbReference type="InterPro" id="IPR001757">
    <property type="entry name" value="P_typ_ATPase"/>
</dbReference>
<dbReference type="Pfam" id="PF00702">
    <property type="entry name" value="Hydrolase"/>
    <property type="match status" value="1"/>
</dbReference>
<evidence type="ECO:0000256" key="7">
    <source>
        <dbReference type="ARBA" id="ARBA00022842"/>
    </source>
</evidence>
<evidence type="ECO:0000256" key="1">
    <source>
        <dbReference type="ARBA" id="ARBA00004141"/>
    </source>
</evidence>
<feature type="domain" description="P-type ATPase A" evidence="12">
    <location>
        <begin position="84"/>
        <end position="186"/>
    </location>
</feature>
<dbReference type="SUPFAM" id="SSF81665">
    <property type="entry name" value="Calcium ATPase, transmembrane domain M"/>
    <property type="match status" value="1"/>
</dbReference>
<dbReference type="GO" id="GO:0019829">
    <property type="term" value="F:ATPase-coupled monoatomic cation transmembrane transporter activity"/>
    <property type="evidence" value="ECO:0007669"/>
    <property type="project" value="InterPro"/>
</dbReference>
<dbReference type="PANTHER" id="PTHR43079">
    <property type="entry name" value="PROBABLE CADMIUM/ZINC-TRANSPORTING ATPASE HMA1"/>
    <property type="match status" value="1"/>
</dbReference>
<dbReference type="EMBL" id="CP036274">
    <property type="protein sequence ID" value="QDU26638.1"/>
    <property type="molecule type" value="Genomic_DNA"/>
</dbReference>
<dbReference type="GO" id="GO:0016887">
    <property type="term" value="F:ATP hydrolysis activity"/>
    <property type="evidence" value="ECO:0007669"/>
    <property type="project" value="InterPro"/>
</dbReference>
<dbReference type="PANTHER" id="PTHR43079:SF1">
    <property type="entry name" value="CADMIUM_ZINC-TRANSPORTING ATPASE HMA1, CHLOROPLASTIC-RELATED"/>
    <property type="match status" value="1"/>
</dbReference>
<dbReference type="AlphaFoldDB" id="A0A517Y8R3"/>
<dbReference type="Pfam" id="PF00122">
    <property type="entry name" value="E1-E2_ATPase"/>
    <property type="match status" value="1"/>
</dbReference>
<dbReference type="InterPro" id="IPR023298">
    <property type="entry name" value="ATPase_P-typ_TM_dom_sf"/>
</dbReference>